<organism evidence="2 3">
    <name type="scientific">Blastopirellula marina</name>
    <dbReference type="NCBI Taxonomy" id="124"/>
    <lineage>
        <taxon>Bacteria</taxon>
        <taxon>Pseudomonadati</taxon>
        <taxon>Planctomycetota</taxon>
        <taxon>Planctomycetia</taxon>
        <taxon>Pirellulales</taxon>
        <taxon>Pirellulaceae</taxon>
        <taxon>Blastopirellula</taxon>
    </lineage>
</organism>
<evidence type="ECO:0000313" key="3">
    <source>
        <dbReference type="Proteomes" id="UP000239388"/>
    </source>
</evidence>
<accession>A0A2S8G7J2</accession>
<dbReference type="OrthoDB" id="9780819at2"/>
<dbReference type="EMBL" id="PUIB01000009">
    <property type="protein sequence ID" value="PQO40221.1"/>
    <property type="molecule type" value="Genomic_DNA"/>
</dbReference>
<sequence>MSARATVTIDELLMLKAKAHGFSLQARQPMSSLLAGRHFSRLRGRGLAFEELRQYREGDDIRTIDWKATARLRSPQIRVYAEERERPLLFLVDQRQPMFFGSRRTMKSVAAAEVMAVGAWRALGAGDRVGGIVFNEQEAIEVRPHRSRTRLLQLFHETVRLNQRLADPTPIPGDLHLNGVLRQSLNIAKHSHLVVLVSDLDGADEETQRISTQLAAHNDVIVVAIYDPLGALLSGAPGMLATDRGQVWEIPAGKNFADQFRDAFQARIDQWSQLFRNLRVPIIPISTAYPADQQIRSMLGDRPPAS</sequence>
<dbReference type="Pfam" id="PF01882">
    <property type="entry name" value="DUF58"/>
    <property type="match status" value="1"/>
</dbReference>
<reference evidence="2 3" key="1">
    <citation type="submission" date="2018-02" db="EMBL/GenBank/DDBJ databases">
        <title>Comparative genomes isolates from brazilian mangrove.</title>
        <authorList>
            <person name="Araujo J.E."/>
            <person name="Taketani R.G."/>
            <person name="Silva M.C.P."/>
            <person name="Loureco M.V."/>
            <person name="Andreote F.D."/>
        </authorList>
    </citation>
    <scope>NUCLEOTIDE SEQUENCE [LARGE SCALE GENOMIC DNA]</scope>
    <source>
        <strain evidence="2 3">NAP PRIS-MGV</strain>
    </source>
</reference>
<feature type="domain" description="DUF58" evidence="1">
    <location>
        <begin position="51"/>
        <end position="267"/>
    </location>
</feature>
<evidence type="ECO:0000259" key="1">
    <source>
        <dbReference type="Pfam" id="PF01882"/>
    </source>
</evidence>
<dbReference type="PANTHER" id="PTHR33608:SF12">
    <property type="entry name" value="DUF58 DOMAIN-CONTAINING PROTEIN"/>
    <property type="match status" value="1"/>
</dbReference>
<dbReference type="RefSeq" id="WP_105352603.1">
    <property type="nucleotide sequence ID" value="NZ_PUIB01000009.1"/>
</dbReference>
<protein>
    <submittedName>
        <fullName evidence="2">DUF58 domain-containing protein</fullName>
    </submittedName>
</protein>
<name>A0A2S8G7J2_9BACT</name>
<dbReference type="AlphaFoldDB" id="A0A2S8G7J2"/>
<dbReference type="PANTHER" id="PTHR33608">
    <property type="entry name" value="BLL2464 PROTEIN"/>
    <property type="match status" value="1"/>
</dbReference>
<dbReference type="InterPro" id="IPR002881">
    <property type="entry name" value="DUF58"/>
</dbReference>
<proteinExistence type="predicted"/>
<gene>
    <name evidence="2" type="ORF">C5Y98_06360</name>
</gene>
<dbReference type="Proteomes" id="UP000239388">
    <property type="component" value="Unassembled WGS sequence"/>
</dbReference>
<evidence type="ECO:0000313" key="2">
    <source>
        <dbReference type="EMBL" id="PQO40221.1"/>
    </source>
</evidence>
<comment type="caution">
    <text evidence="2">The sequence shown here is derived from an EMBL/GenBank/DDBJ whole genome shotgun (WGS) entry which is preliminary data.</text>
</comment>